<proteinExistence type="predicted"/>
<feature type="non-terminal residue" evidence="3">
    <location>
        <position position="1"/>
    </location>
</feature>
<name>A0ABN9RHY8_9DINO</name>
<dbReference type="PROSITE" id="PS50011">
    <property type="entry name" value="PROTEIN_KINASE_DOM"/>
    <property type="match status" value="1"/>
</dbReference>
<evidence type="ECO:0000313" key="4">
    <source>
        <dbReference type="Proteomes" id="UP001189429"/>
    </source>
</evidence>
<feature type="compositionally biased region" description="Basic and acidic residues" evidence="1">
    <location>
        <begin position="257"/>
        <end position="269"/>
    </location>
</feature>
<dbReference type="SUPFAM" id="SSF56112">
    <property type="entry name" value="Protein kinase-like (PK-like)"/>
    <property type="match status" value="1"/>
</dbReference>
<dbReference type="Proteomes" id="UP001189429">
    <property type="component" value="Unassembled WGS sequence"/>
</dbReference>
<dbReference type="InterPro" id="IPR000719">
    <property type="entry name" value="Prot_kinase_dom"/>
</dbReference>
<gene>
    <name evidence="3" type="ORF">PCOR1329_LOCUS20714</name>
</gene>
<keyword evidence="4" id="KW-1185">Reference proteome</keyword>
<evidence type="ECO:0000259" key="2">
    <source>
        <dbReference type="PROSITE" id="PS50011"/>
    </source>
</evidence>
<dbReference type="Gene3D" id="3.30.200.20">
    <property type="entry name" value="Phosphorylase Kinase, domain 1"/>
    <property type="match status" value="1"/>
</dbReference>
<feature type="region of interest" description="Disordered" evidence="1">
    <location>
        <begin position="398"/>
        <end position="419"/>
    </location>
</feature>
<feature type="region of interest" description="Disordered" evidence="1">
    <location>
        <begin position="1"/>
        <end position="23"/>
    </location>
</feature>
<accession>A0ABN9RHY8</accession>
<dbReference type="EMBL" id="CAUYUJ010006725">
    <property type="protein sequence ID" value="CAK0818426.1"/>
    <property type="molecule type" value="Genomic_DNA"/>
</dbReference>
<evidence type="ECO:0000313" key="3">
    <source>
        <dbReference type="EMBL" id="CAK0818426.1"/>
    </source>
</evidence>
<evidence type="ECO:0000256" key="1">
    <source>
        <dbReference type="SAM" id="MobiDB-lite"/>
    </source>
</evidence>
<feature type="region of interest" description="Disordered" evidence="1">
    <location>
        <begin position="237"/>
        <end position="274"/>
    </location>
</feature>
<comment type="caution">
    <text evidence="3">The sequence shown here is derived from an EMBL/GenBank/DDBJ whole genome shotgun (WGS) entry which is preliminary data.</text>
</comment>
<reference evidence="3" key="1">
    <citation type="submission" date="2023-10" db="EMBL/GenBank/DDBJ databases">
        <authorList>
            <person name="Chen Y."/>
            <person name="Shah S."/>
            <person name="Dougan E. K."/>
            <person name="Thang M."/>
            <person name="Chan C."/>
        </authorList>
    </citation>
    <scope>NUCLEOTIDE SEQUENCE [LARGE SCALE GENOMIC DNA]</scope>
</reference>
<dbReference type="InterPro" id="IPR011009">
    <property type="entry name" value="Kinase-like_dom_sf"/>
</dbReference>
<sequence>AAQQRASTMAPAPYAGASHNKVSRKFLETSKSARSTPLLNKRPCAPGAEALAPIREDALDIVEAAQDEMFRTVSQDLSILTGKPRSTSRAALDAVENDREEAYALLMSDLALTVVDSLPCEIAPLDAGEAVWLDSEEKVSCPGAYADCSLLRVAHGRNEDLRLFALEPVQVICLLPHGEPPVPGWDGLDQDDGLPEVCGLEPGLLAPQACKFDPGPVVVPLRHARLALVRVLKNPSIRPPGNSVAPPSQRPPGPAAERLRGEPAPKGEADAAGEGAAAPELLAAGLHRYRLLSQAGSGAFGTVHLAEADDGRRVAVKVVRPDAEGREEREGQLLQRKMRHPCIVPWVDSFRAPGVDGRTAVHIVMETFVPPRHAPRPHRRQAAGAARRRVLLVAAPARAGAPARRWRRAPRREARERPP</sequence>
<feature type="domain" description="Protein kinase" evidence="2">
    <location>
        <begin position="289"/>
        <end position="419"/>
    </location>
</feature>
<organism evidence="3 4">
    <name type="scientific">Prorocentrum cordatum</name>
    <dbReference type="NCBI Taxonomy" id="2364126"/>
    <lineage>
        <taxon>Eukaryota</taxon>
        <taxon>Sar</taxon>
        <taxon>Alveolata</taxon>
        <taxon>Dinophyceae</taxon>
        <taxon>Prorocentrales</taxon>
        <taxon>Prorocentraceae</taxon>
        <taxon>Prorocentrum</taxon>
    </lineage>
</organism>
<protein>
    <recommendedName>
        <fullName evidence="2">Protein kinase domain-containing protein</fullName>
    </recommendedName>
</protein>